<evidence type="ECO:0000259" key="2">
    <source>
        <dbReference type="Pfam" id="PF01467"/>
    </source>
</evidence>
<dbReference type="Pfam" id="PF01467">
    <property type="entry name" value="CTP_transf_like"/>
    <property type="match status" value="1"/>
</dbReference>
<dbReference type="NCBIfam" id="TIGR00125">
    <property type="entry name" value="cyt_tran_rel"/>
    <property type="match status" value="1"/>
</dbReference>
<dbReference type="NCBIfam" id="NF001985">
    <property type="entry name" value="PRK00777.1"/>
    <property type="match status" value="1"/>
</dbReference>
<proteinExistence type="predicted"/>
<feature type="domain" description="Cytidyltransferase-like" evidence="2">
    <location>
        <begin position="14"/>
        <end position="154"/>
    </location>
</feature>
<organism evidence="3 4">
    <name type="scientific">Sphagnum troendelagicum</name>
    <dbReference type="NCBI Taxonomy" id="128251"/>
    <lineage>
        <taxon>Eukaryota</taxon>
        <taxon>Viridiplantae</taxon>
        <taxon>Streptophyta</taxon>
        <taxon>Embryophyta</taxon>
        <taxon>Bryophyta</taxon>
        <taxon>Sphagnophytina</taxon>
        <taxon>Sphagnopsida</taxon>
        <taxon>Sphagnales</taxon>
        <taxon>Sphagnaceae</taxon>
        <taxon>Sphagnum</taxon>
    </lineage>
</organism>
<dbReference type="PANTHER" id="PTHR10695">
    <property type="entry name" value="DEPHOSPHO-COA KINASE-RELATED"/>
    <property type="match status" value="1"/>
</dbReference>
<evidence type="ECO:0000256" key="1">
    <source>
        <dbReference type="ARBA" id="ARBA00004724"/>
    </source>
</evidence>
<dbReference type="CDD" id="cd02164">
    <property type="entry name" value="PPAT_CoAS"/>
    <property type="match status" value="1"/>
</dbReference>
<protein>
    <recommendedName>
        <fullName evidence="2">Cytidyltransferase-like domain-containing protein</fullName>
    </recommendedName>
</protein>
<gene>
    <name evidence="3" type="ORF">CSSPTR1EN2_LOCUS16970</name>
</gene>
<sequence>MDAAATHHKFSAVVLGGTFDRLHSGHHLLLKAAAELAEERVVVGISTGPMLINKEFAHLIQPLDVRRAAVEKFIKSVKPGLQVQTEPITDPFGPAIVDEGLEAIVVSEETLKGAEAVNKKRAEKGLSQLQVEVVNLVLENGCAEKVSSTILRQRDARQIQEKQDHDSLTVNKN</sequence>
<comment type="pathway">
    <text evidence="1">Cofactor biosynthesis; coenzyme A biosynthesis.</text>
</comment>
<accession>A0ABP0UKD8</accession>
<keyword evidence="4" id="KW-1185">Reference proteome</keyword>
<name>A0ABP0UKD8_9BRYO</name>
<dbReference type="Proteomes" id="UP001497512">
    <property type="component" value="Chromosome 4"/>
</dbReference>
<dbReference type="Gene3D" id="3.40.50.620">
    <property type="entry name" value="HUPs"/>
    <property type="match status" value="1"/>
</dbReference>
<reference evidence="3" key="1">
    <citation type="submission" date="2024-02" db="EMBL/GenBank/DDBJ databases">
        <authorList>
            <consortium name="ELIXIR-Norway"/>
            <consortium name="Elixir Norway"/>
        </authorList>
    </citation>
    <scope>NUCLEOTIDE SEQUENCE</scope>
</reference>
<dbReference type="PANTHER" id="PTHR10695:SF46">
    <property type="entry name" value="BIFUNCTIONAL COENZYME A SYNTHASE-RELATED"/>
    <property type="match status" value="1"/>
</dbReference>
<dbReference type="SUPFAM" id="SSF52374">
    <property type="entry name" value="Nucleotidylyl transferase"/>
    <property type="match status" value="1"/>
</dbReference>
<evidence type="ECO:0000313" key="3">
    <source>
        <dbReference type="EMBL" id="CAK9223715.1"/>
    </source>
</evidence>
<evidence type="ECO:0000313" key="4">
    <source>
        <dbReference type="Proteomes" id="UP001497512"/>
    </source>
</evidence>
<dbReference type="InterPro" id="IPR004821">
    <property type="entry name" value="Cyt_trans-like"/>
</dbReference>
<dbReference type="InterPro" id="IPR014729">
    <property type="entry name" value="Rossmann-like_a/b/a_fold"/>
</dbReference>
<dbReference type="EMBL" id="OZ019896">
    <property type="protein sequence ID" value="CAK9223715.1"/>
    <property type="molecule type" value="Genomic_DNA"/>
</dbReference>